<keyword evidence="3" id="KW-1185">Reference proteome</keyword>
<feature type="region of interest" description="Disordered" evidence="1">
    <location>
        <begin position="1"/>
        <end position="51"/>
    </location>
</feature>
<reference evidence="2 3" key="1">
    <citation type="submission" date="2018-12" db="EMBL/GenBank/DDBJ databases">
        <title>The genome of Variovorax gossypii DSM 100435.</title>
        <authorList>
            <person name="Gao J."/>
            <person name="Sun J."/>
        </authorList>
    </citation>
    <scope>NUCLEOTIDE SEQUENCE [LARGE SCALE GENOMIC DNA]</scope>
    <source>
        <strain evidence="2 3">DSM 100435</strain>
    </source>
</reference>
<protein>
    <submittedName>
        <fullName evidence="2">Uncharacterized protein</fullName>
    </submittedName>
</protein>
<evidence type="ECO:0000256" key="1">
    <source>
        <dbReference type="SAM" id="MobiDB-lite"/>
    </source>
</evidence>
<name>A0A431TME5_9BURK</name>
<comment type="caution">
    <text evidence="2">The sequence shown here is derived from an EMBL/GenBank/DDBJ whole genome shotgun (WGS) entry which is preliminary data.</text>
</comment>
<proteinExistence type="predicted"/>
<gene>
    <name evidence="2" type="ORF">EJP69_10750</name>
</gene>
<dbReference type="AlphaFoldDB" id="A0A431TME5"/>
<dbReference type="RefSeq" id="WP_126469999.1">
    <property type="nucleotide sequence ID" value="NZ_RXOE01000002.1"/>
</dbReference>
<evidence type="ECO:0000313" key="3">
    <source>
        <dbReference type="Proteomes" id="UP000267418"/>
    </source>
</evidence>
<dbReference type="EMBL" id="RXOE01000002">
    <property type="protein sequence ID" value="RTQ34872.1"/>
    <property type="molecule type" value="Genomic_DNA"/>
</dbReference>
<dbReference type="OrthoDB" id="9971491at2"/>
<feature type="compositionally biased region" description="Low complexity" evidence="1">
    <location>
        <begin position="32"/>
        <end position="43"/>
    </location>
</feature>
<organism evidence="2 3">
    <name type="scientific">Variovorax gossypii</name>
    <dbReference type="NCBI Taxonomy" id="1679495"/>
    <lineage>
        <taxon>Bacteria</taxon>
        <taxon>Pseudomonadati</taxon>
        <taxon>Pseudomonadota</taxon>
        <taxon>Betaproteobacteria</taxon>
        <taxon>Burkholderiales</taxon>
        <taxon>Comamonadaceae</taxon>
        <taxon>Variovorax</taxon>
    </lineage>
</organism>
<sequence>MAGTQQRQQQRSGAMSAGTTRNPPSDLHDSPTARAIRATARQAQRTHRAETVRVRQRAALLALLAKTMAELHISMAELNAARRALSRWKSPQEPDDS</sequence>
<dbReference type="Proteomes" id="UP000267418">
    <property type="component" value="Unassembled WGS sequence"/>
</dbReference>
<feature type="compositionally biased region" description="Polar residues" evidence="1">
    <location>
        <begin position="1"/>
        <end position="23"/>
    </location>
</feature>
<evidence type="ECO:0000313" key="2">
    <source>
        <dbReference type="EMBL" id="RTQ34872.1"/>
    </source>
</evidence>
<accession>A0A431TME5</accession>